<reference evidence="6" key="1">
    <citation type="journal article" date="2014" name="Int. J. Syst. Evol. Microbiol.">
        <title>Complete genome sequence of Corynebacterium casei LMG S-19264T (=DSM 44701T), isolated from a smear-ripened cheese.</title>
        <authorList>
            <consortium name="US DOE Joint Genome Institute (JGI-PGF)"/>
            <person name="Walter F."/>
            <person name="Albersmeier A."/>
            <person name="Kalinowski J."/>
            <person name="Ruckert C."/>
        </authorList>
    </citation>
    <scope>NUCLEOTIDE SEQUENCE</scope>
    <source>
        <strain evidence="6">VKM Ac-2007</strain>
    </source>
</reference>
<evidence type="ECO:0000256" key="2">
    <source>
        <dbReference type="ARBA" id="ARBA00022643"/>
    </source>
</evidence>
<feature type="domain" description="Luciferase-like" evidence="5">
    <location>
        <begin position="19"/>
        <end position="234"/>
    </location>
</feature>
<sequence length="280" mass="30594">MDSGFGYFATHDAVGPGPLAQLVEQRGHEALFFTEHTHIQATGAPPAPPGGGPLPRRYRHTYDPFVASTAAGLATTRLRVGTGVCLVPQHHPISLAKTVASIDSLTGGRFEFGVGAGWNEPEIRNHGVDPARRFTVMKEHIEAMRQIWTRDEAEYHGEFVSFDPISSWPKPSQRPHPPVLVGGTGPRVLDRVLAYADGWLPNYAPGVLDRVRDLQRRAADAGRRIKVVIMSAPADPAVLEECEKAGVDRVMAWLPSAGLERLQQEMDSFEAALAEARGEW</sequence>
<keyword evidence="4" id="KW-0503">Monooxygenase</keyword>
<evidence type="ECO:0000259" key="5">
    <source>
        <dbReference type="Pfam" id="PF00296"/>
    </source>
</evidence>
<evidence type="ECO:0000256" key="1">
    <source>
        <dbReference type="ARBA" id="ARBA00022630"/>
    </source>
</evidence>
<reference evidence="6" key="2">
    <citation type="submission" date="2023-01" db="EMBL/GenBank/DDBJ databases">
        <authorList>
            <person name="Sun Q."/>
            <person name="Evtushenko L."/>
        </authorList>
    </citation>
    <scope>NUCLEOTIDE SEQUENCE</scope>
    <source>
        <strain evidence="6">VKM Ac-2007</strain>
    </source>
</reference>
<keyword evidence="2" id="KW-0288">FMN</keyword>
<dbReference type="InterPro" id="IPR019921">
    <property type="entry name" value="Lucif-like_OxRdtase_Rv2161c"/>
</dbReference>
<dbReference type="NCBIfam" id="TIGR03619">
    <property type="entry name" value="F420_Rv2161c"/>
    <property type="match status" value="1"/>
</dbReference>
<proteinExistence type="predicted"/>
<evidence type="ECO:0000256" key="4">
    <source>
        <dbReference type="ARBA" id="ARBA00023033"/>
    </source>
</evidence>
<name>A0A9W6MID4_9ACTN</name>
<dbReference type="AlphaFoldDB" id="A0A9W6MID4"/>
<protein>
    <submittedName>
        <fullName evidence="6">LLM class F420-dependent oxidoreductase</fullName>
    </submittedName>
</protein>
<accession>A0A9W6MID4</accession>
<dbReference type="Gene3D" id="3.20.20.30">
    <property type="entry name" value="Luciferase-like domain"/>
    <property type="match status" value="1"/>
</dbReference>
<dbReference type="RefSeq" id="WP_271223308.1">
    <property type="nucleotide sequence ID" value="NZ_BAAAVD010000056.1"/>
</dbReference>
<evidence type="ECO:0000256" key="3">
    <source>
        <dbReference type="ARBA" id="ARBA00023002"/>
    </source>
</evidence>
<dbReference type="EMBL" id="BSEV01000042">
    <property type="protein sequence ID" value="GLK15085.1"/>
    <property type="molecule type" value="Genomic_DNA"/>
</dbReference>
<evidence type="ECO:0000313" key="6">
    <source>
        <dbReference type="EMBL" id="GLK15085.1"/>
    </source>
</evidence>
<dbReference type="InterPro" id="IPR050172">
    <property type="entry name" value="SsuD_RutA_monooxygenase"/>
</dbReference>
<organism evidence="6 7">
    <name type="scientific">Streptosporangium carneum</name>
    <dbReference type="NCBI Taxonomy" id="47481"/>
    <lineage>
        <taxon>Bacteria</taxon>
        <taxon>Bacillati</taxon>
        <taxon>Actinomycetota</taxon>
        <taxon>Actinomycetes</taxon>
        <taxon>Streptosporangiales</taxon>
        <taxon>Streptosporangiaceae</taxon>
        <taxon>Streptosporangium</taxon>
    </lineage>
</organism>
<dbReference type="InterPro" id="IPR011251">
    <property type="entry name" value="Luciferase-like_dom"/>
</dbReference>
<keyword evidence="3" id="KW-0560">Oxidoreductase</keyword>
<dbReference type="Pfam" id="PF00296">
    <property type="entry name" value="Bac_luciferase"/>
    <property type="match status" value="1"/>
</dbReference>
<dbReference type="PANTHER" id="PTHR42847">
    <property type="entry name" value="ALKANESULFONATE MONOOXYGENASE"/>
    <property type="match status" value="1"/>
</dbReference>
<dbReference type="PANTHER" id="PTHR42847:SF4">
    <property type="entry name" value="ALKANESULFONATE MONOOXYGENASE-RELATED"/>
    <property type="match status" value="1"/>
</dbReference>
<gene>
    <name evidence="6" type="ORF">GCM10017600_84980</name>
</gene>
<comment type="caution">
    <text evidence="6">The sequence shown here is derived from an EMBL/GenBank/DDBJ whole genome shotgun (WGS) entry which is preliminary data.</text>
</comment>
<dbReference type="GO" id="GO:0008726">
    <property type="term" value="F:alkanesulfonate monooxygenase activity"/>
    <property type="evidence" value="ECO:0007669"/>
    <property type="project" value="TreeGrafter"/>
</dbReference>
<dbReference type="GO" id="GO:0046306">
    <property type="term" value="P:alkanesulfonate catabolic process"/>
    <property type="evidence" value="ECO:0007669"/>
    <property type="project" value="TreeGrafter"/>
</dbReference>
<evidence type="ECO:0000313" key="7">
    <source>
        <dbReference type="Proteomes" id="UP001143474"/>
    </source>
</evidence>
<keyword evidence="7" id="KW-1185">Reference proteome</keyword>
<keyword evidence="1" id="KW-0285">Flavoprotein</keyword>
<dbReference type="Proteomes" id="UP001143474">
    <property type="component" value="Unassembled WGS sequence"/>
</dbReference>
<dbReference type="InterPro" id="IPR036661">
    <property type="entry name" value="Luciferase-like_sf"/>
</dbReference>
<dbReference type="SUPFAM" id="SSF51679">
    <property type="entry name" value="Bacterial luciferase-like"/>
    <property type="match status" value="1"/>
</dbReference>